<dbReference type="OrthoDB" id="4355128at2759"/>
<reference evidence="1 2" key="1">
    <citation type="submission" date="2019-04" db="EMBL/GenBank/DDBJ databases">
        <authorList>
            <consortium name="DOE Joint Genome Institute"/>
            <person name="Mondo S."/>
            <person name="Kjaerbolling I."/>
            <person name="Vesth T."/>
            <person name="Frisvad J.C."/>
            <person name="Nybo J.L."/>
            <person name="Theobald S."/>
            <person name="Kildgaard S."/>
            <person name="Isbrandt T."/>
            <person name="Kuo A."/>
            <person name="Sato A."/>
            <person name="Lyhne E.K."/>
            <person name="Kogle M.E."/>
            <person name="Wiebenga A."/>
            <person name="Kun R.S."/>
            <person name="Lubbers R.J."/>
            <person name="Makela M.R."/>
            <person name="Barry K."/>
            <person name="Chovatia M."/>
            <person name="Clum A."/>
            <person name="Daum C."/>
            <person name="Haridas S."/>
            <person name="He G."/>
            <person name="LaButti K."/>
            <person name="Lipzen A."/>
            <person name="Riley R."/>
            <person name="Salamov A."/>
            <person name="Simmons B.A."/>
            <person name="Magnuson J.K."/>
            <person name="Henrissat B."/>
            <person name="Mortensen U.H."/>
            <person name="Larsen T.O."/>
            <person name="Devries R.P."/>
            <person name="Grigoriev I.V."/>
            <person name="Machida M."/>
            <person name="Baker S.E."/>
            <person name="Andersen M.R."/>
            <person name="Cantor M.N."/>
            <person name="Hua S.X."/>
        </authorList>
    </citation>
    <scope>NUCLEOTIDE SEQUENCE [LARGE SCALE GENOMIC DNA]</scope>
    <source>
        <strain evidence="1 2">CBS 119388</strain>
    </source>
</reference>
<dbReference type="InterPro" id="IPR002048">
    <property type="entry name" value="EF_hand_dom"/>
</dbReference>
<dbReference type="InterPro" id="IPR018247">
    <property type="entry name" value="EF_Hand_1_Ca_BS"/>
</dbReference>
<evidence type="ECO:0000313" key="1">
    <source>
        <dbReference type="EMBL" id="KAE8400113.1"/>
    </source>
</evidence>
<keyword evidence="2" id="KW-1185">Reference proteome</keyword>
<dbReference type="Gene3D" id="1.10.238.10">
    <property type="entry name" value="EF-hand"/>
    <property type="match status" value="1"/>
</dbReference>
<proteinExistence type="predicted"/>
<name>A0A5N6I6T1_9EURO</name>
<evidence type="ECO:0000313" key="2">
    <source>
        <dbReference type="Proteomes" id="UP000325579"/>
    </source>
</evidence>
<dbReference type="GO" id="GO:0005509">
    <property type="term" value="F:calcium ion binding"/>
    <property type="evidence" value="ECO:0007669"/>
    <property type="project" value="InterPro"/>
</dbReference>
<accession>A0A5N7D2L6</accession>
<sequence length="141" mass="16202">MSWFHSAQGSARNEGYRDGKADALRELKSEQAREISNTRRACLEELLQEDPENIYYSSNDIRYMLARFYLADRNGDGRLTFKELCDSYKPKDEEAKKNLEAVFEDIEVTGDQKISLAKFFIIGLLGRDGEAGYKNTKKIDT</sequence>
<organism evidence="1 2">
    <name type="scientific">Aspergillus pseudonomiae</name>
    <dbReference type="NCBI Taxonomy" id="1506151"/>
    <lineage>
        <taxon>Eukaryota</taxon>
        <taxon>Fungi</taxon>
        <taxon>Dikarya</taxon>
        <taxon>Ascomycota</taxon>
        <taxon>Pezizomycotina</taxon>
        <taxon>Eurotiomycetes</taxon>
        <taxon>Eurotiomycetidae</taxon>
        <taxon>Eurotiales</taxon>
        <taxon>Aspergillaceae</taxon>
        <taxon>Aspergillus</taxon>
        <taxon>Aspergillus subgen. Circumdati</taxon>
    </lineage>
</organism>
<gene>
    <name evidence="1" type="ORF">BDV37DRAFT_286975</name>
</gene>
<dbReference type="PROSITE" id="PS50222">
    <property type="entry name" value="EF_HAND_2"/>
    <property type="match status" value="1"/>
</dbReference>
<dbReference type="InterPro" id="IPR011992">
    <property type="entry name" value="EF-hand-dom_pair"/>
</dbReference>
<dbReference type="RefSeq" id="XP_031937432.1">
    <property type="nucleotide sequence ID" value="XM_032088030.1"/>
</dbReference>
<dbReference type="SUPFAM" id="SSF47473">
    <property type="entry name" value="EF-hand"/>
    <property type="match status" value="1"/>
</dbReference>
<dbReference type="Proteomes" id="UP000325579">
    <property type="component" value="Unassembled WGS sequence"/>
</dbReference>
<accession>A0A5N6I6T1</accession>
<protein>
    <submittedName>
        <fullName evidence="1">Uncharacterized protein</fullName>
    </submittedName>
</protein>
<dbReference type="AlphaFoldDB" id="A0A5N6I6T1"/>
<dbReference type="PROSITE" id="PS00018">
    <property type="entry name" value="EF_HAND_1"/>
    <property type="match status" value="1"/>
</dbReference>
<dbReference type="GeneID" id="43672721"/>
<dbReference type="EMBL" id="ML736821">
    <property type="protein sequence ID" value="KAE8400113.1"/>
    <property type="molecule type" value="Genomic_DNA"/>
</dbReference>